<sequence>MRFAITGRGWPRCLYQSVQLRRNSTLRRNSSKAGRSKSGSNSKDAVDNVESMSFPQALKIGEEKFPFSKAIKQKLHHVFGLESFRKHQLLATNATMLGHDTFILMPTGGGKSLCYQLPAIVSKGVTVVISPLLSLIQDQVSALLAKNISACHITADEDAATIYTRLRKPECDGIKLVYITPEKCVQSAETRQTLEFLNAHGLLARVIIDEAHCVSQWGHDFRPDYKELGFFKDKFPKVPIMALTATATRRVTFDVARQLNLNKNYVMLKQGFNRPNLHYTVTRKSGESINEIARNINSKYDGQCGIIYCFSRNDTERTAQILQDKNISAAHYHAGMSPKDRRQIQDDWYQGSTKIICATIAFGMGIDKPDVRFVIHYTMPNSIEGYYQESGRAGRDGLPADCILYYSYNDKTKLEAMIERSETLGRSQQFAKKDQLREVVKYCENVVKCRRLLALSYFGDNFNSKDCGNSCDNCINERLHKKEDLTNLSKQFVQCVKDVKYLDVTLLAFRDILRGSQSQSVRGFGRNKLQSHGCAKGVSKENCERLLRHLIMEGFLRERTVVHFQGNIACYLKLGERASSLLEGKANVLLDLMDPKAFAKARLLPDTESSQVKKVGKGSKSTPRYAGNQTFAVKHAKNHPTSSSDKSSKSFRSSYADGAKKYVALSHPAPLTAKSKSSSYTSYLKKASNYYSIPKPGPPSNETATPKYARYIKSAASHRVKPQPG</sequence>
<dbReference type="GO" id="GO:0003677">
    <property type="term" value="F:DNA binding"/>
    <property type="evidence" value="ECO:0007669"/>
    <property type="project" value="UniProtKB-KW"/>
</dbReference>
<feature type="region of interest" description="Disordered" evidence="12">
    <location>
        <begin position="689"/>
        <end position="725"/>
    </location>
</feature>
<comment type="catalytic activity">
    <reaction evidence="10 11">
        <text>Couples ATP hydrolysis with the unwinding of duplex DNA by translocating in the 3'-5' direction.</text>
        <dbReference type="EC" id="5.6.2.4"/>
    </reaction>
</comment>
<evidence type="ECO:0000256" key="2">
    <source>
        <dbReference type="ARBA" id="ARBA00005446"/>
    </source>
</evidence>
<evidence type="ECO:0000256" key="12">
    <source>
        <dbReference type="SAM" id="MobiDB-lite"/>
    </source>
</evidence>
<keyword evidence="7" id="KW-0238">DNA-binding</keyword>
<evidence type="ECO:0000259" key="13">
    <source>
        <dbReference type="PROSITE" id="PS51192"/>
    </source>
</evidence>
<dbReference type="GO" id="GO:0005737">
    <property type="term" value="C:cytoplasm"/>
    <property type="evidence" value="ECO:0007669"/>
    <property type="project" value="TreeGrafter"/>
</dbReference>
<keyword evidence="6 11" id="KW-0067">ATP-binding</keyword>
<comment type="similarity">
    <text evidence="2 11">Belongs to the helicase family. RecQ subfamily.</text>
</comment>
<dbReference type="InterPro" id="IPR002464">
    <property type="entry name" value="DNA/RNA_helicase_DEAH_CS"/>
</dbReference>
<evidence type="ECO:0000256" key="8">
    <source>
        <dbReference type="ARBA" id="ARBA00023235"/>
    </source>
</evidence>
<dbReference type="NCBIfam" id="TIGR00614">
    <property type="entry name" value="recQ_fam"/>
    <property type="match status" value="1"/>
</dbReference>
<keyword evidence="4 11" id="KW-0378">Hydrolase</keyword>
<dbReference type="PANTHER" id="PTHR13710:SF153">
    <property type="entry name" value="RECQ-LIKE DNA HELICASE BLM"/>
    <property type="match status" value="1"/>
</dbReference>
<dbReference type="Gene3D" id="3.40.50.300">
    <property type="entry name" value="P-loop containing nucleotide triphosphate hydrolases"/>
    <property type="match status" value="2"/>
</dbReference>
<feature type="domain" description="Helicase ATP-binding" evidence="13">
    <location>
        <begin position="92"/>
        <end position="265"/>
    </location>
</feature>
<name>A0A0L0G6T1_9EUKA</name>
<dbReference type="SMART" id="SM00956">
    <property type="entry name" value="RQC"/>
    <property type="match status" value="1"/>
</dbReference>
<dbReference type="EMBL" id="KQ241745">
    <property type="protein sequence ID" value="KNC84730.1"/>
    <property type="molecule type" value="Genomic_DNA"/>
</dbReference>
<dbReference type="GO" id="GO:0043138">
    <property type="term" value="F:3'-5' DNA helicase activity"/>
    <property type="evidence" value="ECO:0007669"/>
    <property type="project" value="UniProtKB-EC"/>
</dbReference>
<dbReference type="InterPro" id="IPR027417">
    <property type="entry name" value="P-loop_NTPase"/>
</dbReference>
<dbReference type="OrthoDB" id="10261556at2759"/>
<dbReference type="Gene3D" id="1.10.10.10">
    <property type="entry name" value="Winged helix-like DNA-binding domain superfamily/Winged helix DNA-binding domain"/>
    <property type="match status" value="1"/>
</dbReference>
<dbReference type="InterPro" id="IPR011545">
    <property type="entry name" value="DEAD/DEAH_box_helicase_dom"/>
</dbReference>
<dbReference type="SMART" id="SM00487">
    <property type="entry name" value="DEXDc"/>
    <property type="match status" value="1"/>
</dbReference>
<dbReference type="InterPro" id="IPR018982">
    <property type="entry name" value="RQC_domain"/>
</dbReference>
<organism evidence="15 16">
    <name type="scientific">Sphaeroforma arctica JP610</name>
    <dbReference type="NCBI Taxonomy" id="667725"/>
    <lineage>
        <taxon>Eukaryota</taxon>
        <taxon>Ichthyosporea</taxon>
        <taxon>Ichthyophonida</taxon>
        <taxon>Sphaeroforma</taxon>
    </lineage>
</organism>
<comment type="subcellular location">
    <subcellularLocation>
        <location evidence="1 11">Nucleus</location>
    </subcellularLocation>
</comment>
<dbReference type="eggNOG" id="KOG0351">
    <property type="taxonomic scope" value="Eukaryota"/>
</dbReference>
<evidence type="ECO:0000313" key="15">
    <source>
        <dbReference type="EMBL" id="KNC84730.1"/>
    </source>
</evidence>
<keyword evidence="5 11" id="KW-0347">Helicase</keyword>
<feature type="domain" description="Helicase C-terminal" evidence="14">
    <location>
        <begin position="288"/>
        <end position="440"/>
    </location>
</feature>
<keyword evidence="3 11" id="KW-0547">Nucleotide-binding</keyword>
<evidence type="ECO:0000256" key="7">
    <source>
        <dbReference type="ARBA" id="ARBA00023125"/>
    </source>
</evidence>
<dbReference type="SMART" id="SM00490">
    <property type="entry name" value="HELICc"/>
    <property type="match status" value="1"/>
</dbReference>
<dbReference type="InterPro" id="IPR014001">
    <property type="entry name" value="Helicase_ATP-bd"/>
</dbReference>
<dbReference type="AlphaFoldDB" id="A0A0L0G6T1"/>
<dbReference type="GO" id="GO:0005634">
    <property type="term" value="C:nucleus"/>
    <property type="evidence" value="ECO:0007669"/>
    <property type="project" value="UniProtKB-SubCell"/>
</dbReference>
<dbReference type="Pfam" id="PF00270">
    <property type="entry name" value="DEAD"/>
    <property type="match status" value="1"/>
</dbReference>
<dbReference type="InterPro" id="IPR036388">
    <property type="entry name" value="WH-like_DNA-bd_sf"/>
</dbReference>
<dbReference type="CDD" id="cd17920">
    <property type="entry name" value="DEXHc_RecQ"/>
    <property type="match status" value="1"/>
</dbReference>
<dbReference type="Pfam" id="PF09382">
    <property type="entry name" value="RQC"/>
    <property type="match status" value="1"/>
</dbReference>
<keyword evidence="9 11" id="KW-0539">Nucleus</keyword>
<dbReference type="PROSITE" id="PS00690">
    <property type="entry name" value="DEAH_ATP_HELICASE"/>
    <property type="match status" value="1"/>
</dbReference>
<dbReference type="Pfam" id="PF00271">
    <property type="entry name" value="Helicase_C"/>
    <property type="match status" value="1"/>
</dbReference>
<dbReference type="InterPro" id="IPR032284">
    <property type="entry name" value="RecQ_Zn-bd"/>
</dbReference>
<feature type="compositionally biased region" description="Basic residues" evidence="12">
    <location>
        <begin position="716"/>
        <end position="725"/>
    </location>
</feature>
<evidence type="ECO:0000256" key="11">
    <source>
        <dbReference type="RuleBase" id="RU364117"/>
    </source>
</evidence>
<dbReference type="SUPFAM" id="SSF52540">
    <property type="entry name" value="P-loop containing nucleoside triphosphate hydrolases"/>
    <property type="match status" value="1"/>
</dbReference>
<keyword evidence="8" id="KW-0413">Isomerase</keyword>
<dbReference type="GeneID" id="25903575"/>
<evidence type="ECO:0000256" key="9">
    <source>
        <dbReference type="ARBA" id="ARBA00023242"/>
    </source>
</evidence>
<proteinExistence type="inferred from homology"/>
<evidence type="ECO:0000256" key="6">
    <source>
        <dbReference type="ARBA" id="ARBA00022840"/>
    </source>
</evidence>
<gene>
    <name evidence="15" type="ORF">SARC_03071</name>
</gene>
<comment type="catalytic activity">
    <reaction evidence="11">
        <text>ATP + H2O = ADP + phosphate + H(+)</text>
        <dbReference type="Rhea" id="RHEA:13065"/>
        <dbReference type="ChEBI" id="CHEBI:15377"/>
        <dbReference type="ChEBI" id="CHEBI:15378"/>
        <dbReference type="ChEBI" id="CHEBI:30616"/>
        <dbReference type="ChEBI" id="CHEBI:43474"/>
        <dbReference type="ChEBI" id="CHEBI:456216"/>
    </reaction>
</comment>
<dbReference type="GO" id="GO:0009378">
    <property type="term" value="F:four-way junction helicase activity"/>
    <property type="evidence" value="ECO:0007669"/>
    <property type="project" value="TreeGrafter"/>
</dbReference>
<dbReference type="RefSeq" id="XP_014158632.1">
    <property type="nucleotide sequence ID" value="XM_014303157.1"/>
</dbReference>
<evidence type="ECO:0000256" key="10">
    <source>
        <dbReference type="ARBA" id="ARBA00034617"/>
    </source>
</evidence>
<dbReference type="CDD" id="cd18794">
    <property type="entry name" value="SF2_C_RecQ"/>
    <property type="match status" value="1"/>
</dbReference>
<evidence type="ECO:0000259" key="14">
    <source>
        <dbReference type="PROSITE" id="PS51194"/>
    </source>
</evidence>
<feature type="region of interest" description="Disordered" evidence="12">
    <location>
        <begin position="631"/>
        <end position="652"/>
    </location>
</feature>
<dbReference type="InterPro" id="IPR036390">
    <property type="entry name" value="WH_DNA-bd_sf"/>
</dbReference>
<dbReference type="PANTHER" id="PTHR13710">
    <property type="entry name" value="DNA HELICASE RECQ FAMILY MEMBER"/>
    <property type="match status" value="1"/>
</dbReference>
<dbReference type="InterPro" id="IPR004589">
    <property type="entry name" value="DNA_helicase_ATP-dep_RecQ"/>
</dbReference>
<feature type="compositionally biased region" description="Low complexity" evidence="12">
    <location>
        <begin position="642"/>
        <end position="652"/>
    </location>
</feature>
<dbReference type="GO" id="GO:0000724">
    <property type="term" value="P:double-strand break repair via homologous recombination"/>
    <property type="evidence" value="ECO:0007669"/>
    <property type="project" value="TreeGrafter"/>
</dbReference>
<accession>A0A0L0G6T1</accession>
<dbReference type="Pfam" id="PF16124">
    <property type="entry name" value="RecQ_Zn_bind"/>
    <property type="match status" value="1"/>
</dbReference>
<dbReference type="GO" id="GO:0006260">
    <property type="term" value="P:DNA replication"/>
    <property type="evidence" value="ECO:0007669"/>
    <property type="project" value="InterPro"/>
</dbReference>
<dbReference type="Proteomes" id="UP000054560">
    <property type="component" value="Unassembled WGS sequence"/>
</dbReference>
<dbReference type="PROSITE" id="PS51194">
    <property type="entry name" value="HELICASE_CTER"/>
    <property type="match status" value="1"/>
</dbReference>
<protein>
    <recommendedName>
        <fullName evidence="11">ATP-dependent DNA helicase</fullName>
        <ecNumber evidence="11">5.6.2.4</ecNumber>
    </recommendedName>
</protein>
<dbReference type="STRING" id="667725.A0A0L0G6T1"/>
<feature type="region of interest" description="Disordered" evidence="12">
    <location>
        <begin position="25"/>
        <end position="46"/>
    </location>
</feature>
<evidence type="ECO:0000256" key="4">
    <source>
        <dbReference type="ARBA" id="ARBA00022801"/>
    </source>
</evidence>
<dbReference type="GO" id="GO:0016887">
    <property type="term" value="F:ATP hydrolysis activity"/>
    <property type="evidence" value="ECO:0007669"/>
    <property type="project" value="RHEA"/>
</dbReference>
<dbReference type="GO" id="GO:0005524">
    <property type="term" value="F:ATP binding"/>
    <property type="evidence" value="ECO:0007669"/>
    <property type="project" value="UniProtKB-KW"/>
</dbReference>
<dbReference type="FunFam" id="3.40.50.300:FF:000296">
    <property type="entry name" value="ATP-dependent DNA helicase RecQ"/>
    <property type="match status" value="1"/>
</dbReference>
<evidence type="ECO:0000313" key="16">
    <source>
        <dbReference type="Proteomes" id="UP000054560"/>
    </source>
</evidence>
<keyword evidence="16" id="KW-1185">Reference proteome</keyword>
<evidence type="ECO:0000256" key="3">
    <source>
        <dbReference type="ARBA" id="ARBA00022741"/>
    </source>
</evidence>
<evidence type="ECO:0000256" key="5">
    <source>
        <dbReference type="ARBA" id="ARBA00022806"/>
    </source>
</evidence>
<dbReference type="InterPro" id="IPR001650">
    <property type="entry name" value="Helicase_C-like"/>
</dbReference>
<dbReference type="EC" id="5.6.2.4" evidence="11"/>
<dbReference type="PROSITE" id="PS51192">
    <property type="entry name" value="HELICASE_ATP_BIND_1"/>
    <property type="match status" value="1"/>
</dbReference>
<dbReference type="GO" id="GO:0005694">
    <property type="term" value="C:chromosome"/>
    <property type="evidence" value="ECO:0007669"/>
    <property type="project" value="TreeGrafter"/>
</dbReference>
<dbReference type="FunFam" id="3.40.50.300:FF:000340">
    <property type="entry name" value="Bloom syndrome, RecQ helicase"/>
    <property type="match status" value="1"/>
</dbReference>
<dbReference type="SUPFAM" id="SSF46785">
    <property type="entry name" value="Winged helix' DNA-binding domain"/>
    <property type="match status" value="1"/>
</dbReference>
<evidence type="ECO:0000256" key="1">
    <source>
        <dbReference type="ARBA" id="ARBA00004123"/>
    </source>
</evidence>
<reference evidence="15 16" key="1">
    <citation type="submission" date="2011-02" db="EMBL/GenBank/DDBJ databases">
        <title>The Genome Sequence of Sphaeroforma arctica JP610.</title>
        <authorList>
            <consortium name="The Broad Institute Genome Sequencing Platform"/>
            <person name="Russ C."/>
            <person name="Cuomo C."/>
            <person name="Young S.K."/>
            <person name="Zeng Q."/>
            <person name="Gargeya S."/>
            <person name="Alvarado L."/>
            <person name="Berlin A."/>
            <person name="Chapman S.B."/>
            <person name="Chen Z."/>
            <person name="Freedman E."/>
            <person name="Gellesch M."/>
            <person name="Goldberg J."/>
            <person name="Griggs A."/>
            <person name="Gujja S."/>
            <person name="Heilman E."/>
            <person name="Heiman D."/>
            <person name="Howarth C."/>
            <person name="Mehta T."/>
            <person name="Neiman D."/>
            <person name="Pearson M."/>
            <person name="Roberts A."/>
            <person name="Saif S."/>
            <person name="Shea T."/>
            <person name="Shenoy N."/>
            <person name="Sisk P."/>
            <person name="Stolte C."/>
            <person name="Sykes S."/>
            <person name="White J."/>
            <person name="Yandava C."/>
            <person name="Burger G."/>
            <person name="Gray M.W."/>
            <person name="Holland P.W.H."/>
            <person name="King N."/>
            <person name="Lang F.B.F."/>
            <person name="Roger A.J."/>
            <person name="Ruiz-Trillo I."/>
            <person name="Haas B."/>
            <person name="Nusbaum C."/>
            <person name="Birren B."/>
        </authorList>
    </citation>
    <scope>NUCLEOTIDE SEQUENCE [LARGE SCALE GENOMIC DNA]</scope>
    <source>
        <strain evidence="15 16">JP610</strain>
    </source>
</reference>